<evidence type="ECO:0000313" key="1">
    <source>
        <dbReference type="EMBL" id="OAH59211.1"/>
    </source>
</evidence>
<dbReference type="OrthoDB" id="2870689at2"/>
<reference evidence="1 2" key="1">
    <citation type="submission" date="2016-01" db="EMBL/GenBank/DDBJ databases">
        <title>Investigation of taxonomic status of Bacillus aminovorans.</title>
        <authorList>
            <person name="Verma A."/>
            <person name="Pal Y."/>
            <person name="Krishnamurthi S."/>
        </authorList>
    </citation>
    <scope>NUCLEOTIDE SEQUENCE [LARGE SCALE GENOMIC DNA]</scope>
    <source>
        <strain evidence="1 2">DSM 4337</strain>
    </source>
</reference>
<sequence length="62" mass="7425">MQRHCGDEIEGLTSEKCLEKEYRSQIAIDYDGPKFDEDFYAATIELWHYFELEDYEQTSSSY</sequence>
<dbReference type="EMBL" id="LQWZ01000004">
    <property type="protein sequence ID" value="OAH59211.1"/>
    <property type="molecule type" value="Genomic_DNA"/>
</dbReference>
<accession>A0A177L370</accession>
<name>A0A177L370_9BACI</name>
<dbReference type="Proteomes" id="UP000077271">
    <property type="component" value="Unassembled WGS sequence"/>
</dbReference>
<dbReference type="AlphaFoldDB" id="A0A177L370"/>
<gene>
    <name evidence="1" type="ORF">AWH48_15820</name>
</gene>
<organism evidence="1 2">
    <name type="scientific">Domibacillus aminovorans</name>
    <dbReference type="NCBI Taxonomy" id="29332"/>
    <lineage>
        <taxon>Bacteria</taxon>
        <taxon>Bacillati</taxon>
        <taxon>Bacillota</taxon>
        <taxon>Bacilli</taxon>
        <taxon>Bacillales</taxon>
        <taxon>Bacillaceae</taxon>
        <taxon>Domibacillus</taxon>
    </lineage>
</organism>
<comment type="caution">
    <text evidence="1">The sequence shown here is derived from an EMBL/GenBank/DDBJ whole genome shotgun (WGS) entry which is preliminary data.</text>
</comment>
<evidence type="ECO:0000313" key="2">
    <source>
        <dbReference type="Proteomes" id="UP000077271"/>
    </source>
</evidence>
<dbReference type="RefSeq" id="WP_026221585.1">
    <property type="nucleotide sequence ID" value="NZ_LQWZ01000004.1"/>
</dbReference>
<protein>
    <submittedName>
        <fullName evidence="1">Uncharacterized protein</fullName>
    </submittedName>
</protein>
<proteinExistence type="predicted"/>